<keyword evidence="2" id="KW-0678">Repressor</keyword>
<dbReference type="InterPro" id="IPR043519">
    <property type="entry name" value="NT_sf"/>
</dbReference>
<sequence>MELDKLVEVARKALDDMKAIDIQVIDIQGKSSMTDFIILASGSSSRHVKSLANGVSVAVKEAGDEPMGTEGEGEGEWVLVDLNSVIVHVMLPDVREYYKLEKMWERPEAVEKIAAVREENEE</sequence>
<protein>
    <recommendedName>
        <fullName evidence="2">Ribosomal silencing factor RsfS</fullName>
    </recommendedName>
</protein>
<dbReference type="Pfam" id="PF02410">
    <property type="entry name" value="RsfS"/>
    <property type="match status" value="1"/>
</dbReference>
<dbReference type="GO" id="GO:0043023">
    <property type="term" value="F:ribosomal large subunit binding"/>
    <property type="evidence" value="ECO:0007669"/>
    <property type="project" value="TreeGrafter"/>
</dbReference>
<proteinExistence type="inferred from homology"/>
<comment type="subunit">
    <text evidence="2">Interacts with ribosomal protein uL14 (rplN).</text>
</comment>
<keyword evidence="4" id="KW-1185">Reference proteome</keyword>
<dbReference type="OrthoDB" id="9793681at2"/>
<comment type="subcellular location">
    <subcellularLocation>
        <location evidence="2">Cytoplasm</location>
    </subcellularLocation>
</comment>
<comment type="function">
    <text evidence="2">Functions as a ribosomal silencing factor. Interacts with ribosomal protein uL14 (rplN), blocking formation of intersubunit bridge B8. Prevents association of the 30S and 50S ribosomal subunits and the formation of functional ribosomes, thus repressing translation.</text>
</comment>
<dbReference type="GO" id="GO:0005737">
    <property type="term" value="C:cytoplasm"/>
    <property type="evidence" value="ECO:0007669"/>
    <property type="project" value="UniProtKB-SubCell"/>
</dbReference>
<dbReference type="GO" id="GO:0042256">
    <property type="term" value="P:cytosolic ribosome assembly"/>
    <property type="evidence" value="ECO:0007669"/>
    <property type="project" value="UniProtKB-UniRule"/>
</dbReference>
<dbReference type="Proteomes" id="UP000245506">
    <property type="component" value="Unassembled WGS sequence"/>
</dbReference>
<comment type="caution">
    <text evidence="3">The sequence shown here is derived from an EMBL/GenBank/DDBJ whole genome shotgun (WGS) entry which is preliminary data.</text>
</comment>
<dbReference type="RefSeq" id="WP_109823914.1">
    <property type="nucleotide sequence ID" value="NZ_QGKL01000035.1"/>
</dbReference>
<dbReference type="PANTHER" id="PTHR21043">
    <property type="entry name" value="IOJAP SUPERFAMILY ORTHOLOG"/>
    <property type="match status" value="1"/>
</dbReference>
<dbReference type="PANTHER" id="PTHR21043:SF0">
    <property type="entry name" value="MITOCHONDRIAL ASSEMBLY OF RIBOSOMAL LARGE SUBUNIT PROTEIN 1"/>
    <property type="match status" value="1"/>
</dbReference>
<dbReference type="Gene3D" id="3.30.460.10">
    <property type="entry name" value="Beta Polymerase, domain 2"/>
    <property type="match status" value="1"/>
</dbReference>
<organism evidence="3 4">
    <name type="scientific">Leucothrix arctica</name>
    <dbReference type="NCBI Taxonomy" id="1481894"/>
    <lineage>
        <taxon>Bacteria</taxon>
        <taxon>Pseudomonadati</taxon>
        <taxon>Pseudomonadota</taxon>
        <taxon>Gammaproteobacteria</taxon>
        <taxon>Thiotrichales</taxon>
        <taxon>Thiotrichaceae</taxon>
        <taxon>Leucothrix</taxon>
    </lineage>
</organism>
<dbReference type="AlphaFoldDB" id="A0A317CGF9"/>
<dbReference type="HAMAP" id="MF_01477">
    <property type="entry name" value="Iojap_RsfS"/>
    <property type="match status" value="1"/>
</dbReference>
<dbReference type="NCBIfam" id="TIGR00090">
    <property type="entry name" value="rsfS_iojap_ybeB"/>
    <property type="match status" value="1"/>
</dbReference>
<evidence type="ECO:0000256" key="1">
    <source>
        <dbReference type="ARBA" id="ARBA00010574"/>
    </source>
</evidence>
<keyword evidence="2" id="KW-0963">Cytoplasm</keyword>
<dbReference type="GO" id="GO:0090071">
    <property type="term" value="P:negative regulation of ribosome biogenesis"/>
    <property type="evidence" value="ECO:0007669"/>
    <property type="project" value="UniProtKB-UniRule"/>
</dbReference>
<evidence type="ECO:0000313" key="4">
    <source>
        <dbReference type="Proteomes" id="UP000245506"/>
    </source>
</evidence>
<comment type="similarity">
    <text evidence="1 2">Belongs to the Iojap/RsfS family.</text>
</comment>
<name>A0A317CGF9_9GAMM</name>
<evidence type="ECO:0000313" key="3">
    <source>
        <dbReference type="EMBL" id="PWQ95302.1"/>
    </source>
</evidence>
<gene>
    <name evidence="2 3" type="primary">rsfS</name>
    <name evidence="3" type="ORF">DKT75_13235</name>
</gene>
<dbReference type="SUPFAM" id="SSF81301">
    <property type="entry name" value="Nucleotidyltransferase"/>
    <property type="match status" value="1"/>
</dbReference>
<dbReference type="EMBL" id="QGKL01000035">
    <property type="protein sequence ID" value="PWQ95302.1"/>
    <property type="molecule type" value="Genomic_DNA"/>
</dbReference>
<dbReference type="InterPro" id="IPR004394">
    <property type="entry name" value="Iojap/RsfS/C7orf30"/>
</dbReference>
<reference evidence="3 4" key="1">
    <citation type="submission" date="2018-05" db="EMBL/GenBank/DDBJ databases">
        <title>Leucothrix arctica sp. nov., isolated from Arctic seawater.</title>
        <authorList>
            <person name="Choi A."/>
            <person name="Baek K."/>
        </authorList>
    </citation>
    <scope>NUCLEOTIDE SEQUENCE [LARGE SCALE GENOMIC DNA]</scope>
    <source>
        <strain evidence="3 4">IMCC9719</strain>
    </source>
</reference>
<evidence type="ECO:0000256" key="2">
    <source>
        <dbReference type="HAMAP-Rule" id="MF_01477"/>
    </source>
</evidence>
<dbReference type="GO" id="GO:0017148">
    <property type="term" value="P:negative regulation of translation"/>
    <property type="evidence" value="ECO:0007669"/>
    <property type="project" value="UniProtKB-UniRule"/>
</dbReference>
<keyword evidence="2" id="KW-0810">Translation regulation</keyword>
<accession>A0A317CGF9</accession>